<keyword evidence="2" id="KW-1185">Reference proteome</keyword>
<accession>A0A5B7E4N0</accession>
<evidence type="ECO:0000313" key="2">
    <source>
        <dbReference type="Proteomes" id="UP000324222"/>
    </source>
</evidence>
<name>A0A5B7E4N0_PORTR</name>
<comment type="caution">
    <text evidence="1">The sequence shown here is derived from an EMBL/GenBank/DDBJ whole genome shotgun (WGS) entry which is preliminary data.</text>
</comment>
<reference evidence="1 2" key="1">
    <citation type="submission" date="2019-05" db="EMBL/GenBank/DDBJ databases">
        <title>Another draft genome of Portunus trituberculatus and its Hox gene families provides insights of decapod evolution.</title>
        <authorList>
            <person name="Jeong J.-H."/>
            <person name="Song I."/>
            <person name="Kim S."/>
            <person name="Choi T."/>
            <person name="Kim D."/>
            <person name="Ryu S."/>
            <person name="Kim W."/>
        </authorList>
    </citation>
    <scope>NUCLEOTIDE SEQUENCE [LARGE SCALE GENOMIC DNA]</scope>
    <source>
        <tissue evidence="1">Muscle</tissue>
    </source>
</reference>
<gene>
    <name evidence="1" type="ORF">E2C01_021508</name>
</gene>
<dbReference type="Proteomes" id="UP000324222">
    <property type="component" value="Unassembled WGS sequence"/>
</dbReference>
<proteinExistence type="predicted"/>
<protein>
    <submittedName>
        <fullName evidence="1">Uncharacterized protein</fullName>
    </submittedName>
</protein>
<dbReference type="EMBL" id="VSRR010001891">
    <property type="protein sequence ID" value="MPC28307.1"/>
    <property type="molecule type" value="Genomic_DNA"/>
</dbReference>
<organism evidence="1 2">
    <name type="scientific">Portunus trituberculatus</name>
    <name type="common">Swimming crab</name>
    <name type="synonym">Neptunus trituberculatus</name>
    <dbReference type="NCBI Taxonomy" id="210409"/>
    <lineage>
        <taxon>Eukaryota</taxon>
        <taxon>Metazoa</taxon>
        <taxon>Ecdysozoa</taxon>
        <taxon>Arthropoda</taxon>
        <taxon>Crustacea</taxon>
        <taxon>Multicrustacea</taxon>
        <taxon>Malacostraca</taxon>
        <taxon>Eumalacostraca</taxon>
        <taxon>Eucarida</taxon>
        <taxon>Decapoda</taxon>
        <taxon>Pleocyemata</taxon>
        <taxon>Brachyura</taxon>
        <taxon>Eubrachyura</taxon>
        <taxon>Portunoidea</taxon>
        <taxon>Portunidae</taxon>
        <taxon>Portuninae</taxon>
        <taxon>Portunus</taxon>
    </lineage>
</organism>
<sequence>MDNRKRLLEPYPGWVESQYPKLQLFCISGSLLHSSSAASSHRLYHNSCFCRPQVTDCSCFLEYVSLS</sequence>
<evidence type="ECO:0000313" key="1">
    <source>
        <dbReference type="EMBL" id="MPC28307.1"/>
    </source>
</evidence>
<dbReference type="AlphaFoldDB" id="A0A5B7E4N0"/>